<dbReference type="InterPro" id="IPR017970">
    <property type="entry name" value="Homeobox_CS"/>
</dbReference>
<evidence type="ECO:0000256" key="7">
    <source>
        <dbReference type="ARBA" id="ARBA00025748"/>
    </source>
</evidence>
<sequence length="217" mass="25120">MRLTIIIMSVYEMIADEQQQQQPKRRRRRKNKGEGSGSAAKKRKLSQEQVNMLEMSFGCEHKLESERKDRLASELGLDPRQVAVWFQNRRARWKNKKLEEEYSRLRNDHETLVVEKCRLETEVLSLKDDLNEAKREIQRLLERSSASSTADNVSSNSPSSSLTIDYHQANNVMDPQLLGEQFGMGGCFDNNMFYMGNNGGYAPCMEWAVNQLSLYDM</sequence>
<dbReference type="PROSITE" id="PS50071">
    <property type="entry name" value="HOMEOBOX_2"/>
    <property type="match status" value="1"/>
</dbReference>
<evidence type="ECO:0000256" key="6">
    <source>
        <dbReference type="ARBA" id="ARBA00023242"/>
    </source>
</evidence>
<comment type="caution">
    <text evidence="13">The sequence shown here is derived from an EMBL/GenBank/DDBJ whole genome shotgun (WGS) entry which is preliminary data.</text>
</comment>
<comment type="function">
    <text evidence="10">Transcription factor.</text>
</comment>
<name>A0A9Q1GXZ4_9CARY</name>
<gene>
    <name evidence="13" type="ORF">Cgig2_006630</name>
</gene>
<dbReference type="InterPro" id="IPR045224">
    <property type="entry name" value="HDZip_class_I_plant"/>
</dbReference>
<accession>A0A9Q1GXZ4</accession>
<dbReference type="Gene3D" id="1.10.10.60">
    <property type="entry name" value="Homeodomain-like"/>
    <property type="match status" value="1"/>
</dbReference>
<dbReference type="Pfam" id="PF00046">
    <property type="entry name" value="Homeodomain"/>
    <property type="match status" value="1"/>
</dbReference>
<keyword evidence="14" id="KW-1185">Reference proteome</keyword>
<dbReference type="GO" id="GO:0009733">
    <property type="term" value="P:response to auxin"/>
    <property type="evidence" value="ECO:0007669"/>
    <property type="project" value="UniProtKB-ARBA"/>
</dbReference>
<evidence type="ECO:0000256" key="4">
    <source>
        <dbReference type="ARBA" id="ARBA00023155"/>
    </source>
</evidence>
<dbReference type="GO" id="GO:0005634">
    <property type="term" value="C:nucleus"/>
    <property type="evidence" value="ECO:0007669"/>
    <property type="project" value="UniProtKB-SubCell"/>
</dbReference>
<dbReference type="PROSITE" id="PS00027">
    <property type="entry name" value="HOMEOBOX_1"/>
    <property type="match status" value="1"/>
</dbReference>
<reference evidence="13" key="1">
    <citation type="submission" date="2022-04" db="EMBL/GenBank/DDBJ databases">
        <title>Carnegiea gigantea Genome sequencing and assembly v2.</title>
        <authorList>
            <person name="Copetti D."/>
            <person name="Sanderson M.J."/>
            <person name="Burquez A."/>
            <person name="Wojciechowski M.F."/>
        </authorList>
    </citation>
    <scope>NUCLEOTIDE SEQUENCE</scope>
    <source>
        <strain evidence="13">SGP5-SGP5p</strain>
        <tissue evidence="13">Aerial part</tissue>
    </source>
</reference>
<feature type="domain" description="Homeobox" evidence="12">
    <location>
        <begin position="36"/>
        <end position="96"/>
    </location>
</feature>
<evidence type="ECO:0000256" key="9">
    <source>
        <dbReference type="RuleBase" id="RU000682"/>
    </source>
</evidence>
<dbReference type="InterPro" id="IPR001356">
    <property type="entry name" value="HD"/>
</dbReference>
<dbReference type="GO" id="GO:0000981">
    <property type="term" value="F:DNA-binding transcription factor activity, RNA polymerase II-specific"/>
    <property type="evidence" value="ECO:0007669"/>
    <property type="project" value="UniProtKB-UniRule"/>
</dbReference>
<feature type="DNA-binding region" description="Homeobox" evidence="8">
    <location>
        <begin position="38"/>
        <end position="97"/>
    </location>
</feature>
<dbReference type="GO" id="GO:0043565">
    <property type="term" value="F:sequence-specific DNA binding"/>
    <property type="evidence" value="ECO:0007669"/>
    <property type="project" value="TreeGrafter"/>
</dbReference>
<evidence type="ECO:0000256" key="3">
    <source>
        <dbReference type="ARBA" id="ARBA00023125"/>
    </source>
</evidence>
<proteinExistence type="inferred from homology"/>
<dbReference type="EMBL" id="JAKOGI010001131">
    <property type="protein sequence ID" value="KAJ8427559.1"/>
    <property type="molecule type" value="Genomic_DNA"/>
</dbReference>
<comment type="subcellular location">
    <subcellularLocation>
        <location evidence="1 8 9">Nucleus</location>
    </subcellularLocation>
</comment>
<dbReference type="PANTHER" id="PTHR24326">
    <property type="entry name" value="HOMEOBOX-LEUCINE ZIPPER PROTEIN"/>
    <property type="match status" value="1"/>
</dbReference>
<feature type="region of interest" description="Disordered" evidence="11">
    <location>
        <begin position="142"/>
        <end position="161"/>
    </location>
</feature>
<evidence type="ECO:0000256" key="10">
    <source>
        <dbReference type="RuleBase" id="RU369038"/>
    </source>
</evidence>
<dbReference type="InterPro" id="IPR009057">
    <property type="entry name" value="Homeodomain-like_sf"/>
</dbReference>
<dbReference type="GO" id="GO:0045893">
    <property type="term" value="P:positive regulation of DNA-templated transcription"/>
    <property type="evidence" value="ECO:0007669"/>
    <property type="project" value="TreeGrafter"/>
</dbReference>
<dbReference type="Proteomes" id="UP001153076">
    <property type="component" value="Unassembled WGS sequence"/>
</dbReference>
<keyword evidence="5 10" id="KW-0804">Transcription</keyword>
<comment type="similarity">
    <text evidence="7 10">Belongs to the HD-ZIP homeobox family. Class I subfamily.</text>
</comment>
<evidence type="ECO:0000256" key="2">
    <source>
        <dbReference type="ARBA" id="ARBA00023015"/>
    </source>
</evidence>
<dbReference type="InterPro" id="IPR000047">
    <property type="entry name" value="HTH_motif"/>
</dbReference>
<dbReference type="OrthoDB" id="6159439at2759"/>
<evidence type="ECO:0000256" key="1">
    <source>
        <dbReference type="ARBA" id="ARBA00004123"/>
    </source>
</evidence>
<keyword evidence="4 8" id="KW-0371">Homeobox</keyword>
<evidence type="ECO:0000256" key="11">
    <source>
        <dbReference type="SAM" id="MobiDB-lite"/>
    </source>
</evidence>
<dbReference type="PANTHER" id="PTHR24326:SF527">
    <property type="entry name" value="HOMEOBOX-LEUCINE ZIPPER PROTEIN ATHB-40"/>
    <property type="match status" value="1"/>
</dbReference>
<keyword evidence="2 10" id="KW-0805">Transcription regulation</keyword>
<evidence type="ECO:0000313" key="14">
    <source>
        <dbReference type="Proteomes" id="UP001153076"/>
    </source>
</evidence>
<feature type="compositionally biased region" description="Low complexity" evidence="11">
    <location>
        <begin position="144"/>
        <end position="161"/>
    </location>
</feature>
<dbReference type="PRINTS" id="PR00031">
    <property type="entry name" value="HTHREPRESSR"/>
</dbReference>
<dbReference type="FunFam" id="1.10.10.60:FF:000241">
    <property type="entry name" value="homeobox-leucine zipper protein ATHB-40"/>
    <property type="match status" value="1"/>
</dbReference>
<protein>
    <recommendedName>
        <fullName evidence="10">Homeobox-leucine zipper protein</fullName>
    </recommendedName>
    <alternativeName>
        <fullName evidence="10">HD-ZIP protein</fullName>
    </alternativeName>
    <alternativeName>
        <fullName evidence="10">Homeodomain transcription factor</fullName>
    </alternativeName>
</protein>
<dbReference type="CDD" id="cd00086">
    <property type="entry name" value="homeodomain"/>
    <property type="match status" value="1"/>
</dbReference>
<evidence type="ECO:0000256" key="5">
    <source>
        <dbReference type="ARBA" id="ARBA00023163"/>
    </source>
</evidence>
<evidence type="ECO:0000256" key="8">
    <source>
        <dbReference type="PROSITE-ProRule" id="PRU00108"/>
    </source>
</evidence>
<keyword evidence="6 8" id="KW-0539">Nucleus</keyword>
<evidence type="ECO:0000259" key="12">
    <source>
        <dbReference type="PROSITE" id="PS50071"/>
    </source>
</evidence>
<keyword evidence="3 8" id="KW-0238">DNA-binding</keyword>
<evidence type="ECO:0000313" key="13">
    <source>
        <dbReference type="EMBL" id="KAJ8427559.1"/>
    </source>
</evidence>
<organism evidence="13 14">
    <name type="scientific">Carnegiea gigantea</name>
    <dbReference type="NCBI Taxonomy" id="171969"/>
    <lineage>
        <taxon>Eukaryota</taxon>
        <taxon>Viridiplantae</taxon>
        <taxon>Streptophyta</taxon>
        <taxon>Embryophyta</taxon>
        <taxon>Tracheophyta</taxon>
        <taxon>Spermatophyta</taxon>
        <taxon>Magnoliopsida</taxon>
        <taxon>eudicotyledons</taxon>
        <taxon>Gunneridae</taxon>
        <taxon>Pentapetalae</taxon>
        <taxon>Caryophyllales</taxon>
        <taxon>Cactineae</taxon>
        <taxon>Cactaceae</taxon>
        <taxon>Cactoideae</taxon>
        <taxon>Echinocereeae</taxon>
        <taxon>Carnegiea</taxon>
    </lineage>
</organism>
<dbReference type="SMART" id="SM00389">
    <property type="entry name" value="HOX"/>
    <property type="match status" value="1"/>
</dbReference>
<dbReference type="SUPFAM" id="SSF46689">
    <property type="entry name" value="Homeodomain-like"/>
    <property type="match status" value="1"/>
</dbReference>
<dbReference type="AlphaFoldDB" id="A0A9Q1GXZ4"/>
<feature type="region of interest" description="Disordered" evidence="11">
    <location>
        <begin position="17"/>
        <end position="45"/>
    </location>
</feature>